<dbReference type="Proteomes" id="UP000228934">
    <property type="component" value="Unassembled WGS sequence"/>
</dbReference>
<reference evidence="4" key="1">
    <citation type="journal article" date="2017" name="Nat. Commun.">
        <title>The North American bullfrog draft genome provides insight into hormonal regulation of long noncoding RNA.</title>
        <authorList>
            <person name="Hammond S.A."/>
            <person name="Warren R.L."/>
            <person name="Vandervalk B.P."/>
            <person name="Kucuk E."/>
            <person name="Khan H."/>
            <person name="Gibb E.A."/>
            <person name="Pandoh P."/>
            <person name="Kirk H."/>
            <person name="Zhao Y."/>
            <person name="Jones M."/>
            <person name="Mungall A.J."/>
            <person name="Coope R."/>
            <person name="Pleasance S."/>
            <person name="Moore R.A."/>
            <person name="Holt R.A."/>
            <person name="Round J.M."/>
            <person name="Ohora S."/>
            <person name="Walle B.V."/>
            <person name="Veldhoen N."/>
            <person name="Helbing C.C."/>
            <person name="Birol I."/>
        </authorList>
    </citation>
    <scope>NUCLEOTIDE SEQUENCE [LARGE SCALE GENOMIC DNA]</scope>
</reference>
<organism evidence="3 4">
    <name type="scientific">Aquarana catesbeiana</name>
    <name type="common">American bullfrog</name>
    <name type="synonym">Rana catesbeiana</name>
    <dbReference type="NCBI Taxonomy" id="8400"/>
    <lineage>
        <taxon>Eukaryota</taxon>
        <taxon>Metazoa</taxon>
        <taxon>Chordata</taxon>
        <taxon>Craniata</taxon>
        <taxon>Vertebrata</taxon>
        <taxon>Euteleostomi</taxon>
        <taxon>Amphibia</taxon>
        <taxon>Batrachia</taxon>
        <taxon>Anura</taxon>
        <taxon>Neobatrachia</taxon>
        <taxon>Ranoidea</taxon>
        <taxon>Ranidae</taxon>
        <taxon>Aquarana</taxon>
    </lineage>
</organism>
<dbReference type="EMBL" id="KV924276">
    <property type="protein sequence ID" value="PIO39277.1"/>
    <property type="molecule type" value="Genomic_DNA"/>
</dbReference>
<evidence type="ECO:0000313" key="3">
    <source>
        <dbReference type="EMBL" id="PIO39277.1"/>
    </source>
</evidence>
<keyword evidence="4" id="KW-1185">Reference proteome</keyword>
<name>A0A2G9SGL3_AQUCT</name>
<dbReference type="PANTHER" id="PTHR37456:SF3">
    <property type="entry name" value="COLLAGEN ALPHA-1(XXV) CHAIN"/>
    <property type="match status" value="1"/>
</dbReference>
<accession>A0A2G9SGL3</accession>
<feature type="compositionally biased region" description="Pro residues" evidence="2">
    <location>
        <begin position="168"/>
        <end position="179"/>
    </location>
</feature>
<feature type="compositionally biased region" description="Low complexity" evidence="2">
    <location>
        <begin position="158"/>
        <end position="167"/>
    </location>
</feature>
<gene>
    <name evidence="3" type="ORF">AB205_0193660</name>
</gene>
<proteinExistence type="predicted"/>
<sequence length="210" mass="22569">MIGSFSWLGMGMSEWKMAPTHLHIIAGRKQRQKRHFRPQPLKGHFFYCILVNSVKIKNKRCNLIEEKTDSTSIQASVVIFMNWPLTSKNDPKVKQGSSDSQIRNPADGSVETSRSQGPKGSKGDRGESGIAGEKGGIGLPGLPGANGLKGEKGDHGASGPHGASIIGPPGPPGPHGPPGPMDLVSADYILKHCYIFVYFVNNITFNILTV</sequence>
<dbReference type="AlphaFoldDB" id="A0A2G9SGL3"/>
<evidence type="ECO:0000256" key="2">
    <source>
        <dbReference type="SAM" id="MobiDB-lite"/>
    </source>
</evidence>
<dbReference type="InterPro" id="IPR050938">
    <property type="entry name" value="Collagen_Structural_Proteins"/>
</dbReference>
<evidence type="ECO:0000313" key="4">
    <source>
        <dbReference type="Proteomes" id="UP000228934"/>
    </source>
</evidence>
<feature type="compositionally biased region" description="Gly residues" evidence="2">
    <location>
        <begin position="132"/>
        <end position="141"/>
    </location>
</feature>
<evidence type="ECO:0000256" key="1">
    <source>
        <dbReference type="ARBA" id="ARBA00022737"/>
    </source>
</evidence>
<protein>
    <submittedName>
        <fullName evidence="3">Uncharacterized protein</fullName>
    </submittedName>
</protein>
<keyword evidence="1" id="KW-0677">Repeat</keyword>
<feature type="region of interest" description="Disordered" evidence="2">
    <location>
        <begin position="88"/>
        <end position="179"/>
    </location>
</feature>
<dbReference type="PANTHER" id="PTHR37456">
    <property type="entry name" value="SI:CH211-266K2.1"/>
    <property type="match status" value="1"/>
</dbReference>
<dbReference type="OrthoDB" id="6380629at2759"/>